<dbReference type="Proteomes" id="UP000317303">
    <property type="component" value="Unassembled WGS sequence"/>
</dbReference>
<evidence type="ECO:0008006" key="3">
    <source>
        <dbReference type="Google" id="ProtNLM"/>
    </source>
</evidence>
<proteinExistence type="predicted"/>
<sequence>MSPEPAPLVLAEPDWRAREEAHVERMRVWTRPHQQRRSRGEKHPVLDFLFTYYSLPPAQLERWQPGTGVVLTGPGARRFLDRTGYVAVDPASPHDAGVRVDPAAFTSKRARMARHVLALLEATAARAPRLSCFGLHEWAMVYRHPADQVRHAQLPLRLGSDGTDEVVESLDIRCGHYDAFRFFTEPARPLNSLQPTRETQRDLDQPGCLHVGMDLYKWAYKLGPLTPSELLADCFELAADIRVLDMRASPYDLSSLGYDPVRIETPEGRAEYARRQAAFTRRAAPLRERLITLYRGLLSGTDVRSESH</sequence>
<name>A0A660C6P1_9PSEU</name>
<keyword evidence="2" id="KW-1185">Reference proteome</keyword>
<dbReference type="AlphaFoldDB" id="A0A660C6P1"/>
<accession>A0A660C6P1</accession>
<dbReference type="RefSeq" id="WP_030532639.1">
    <property type="nucleotide sequence ID" value="NZ_JOIJ01000009.1"/>
</dbReference>
<evidence type="ECO:0000313" key="1">
    <source>
        <dbReference type="EMBL" id="TWH19188.1"/>
    </source>
</evidence>
<protein>
    <recommendedName>
        <fullName evidence="3">3-methyladenine DNA glycosylase</fullName>
    </recommendedName>
</protein>
<dbReference type="EMBL" id="VLJV01000001">
    <property type="protein sequence ID" value="TWH19188.1"/>
    <property type="molecule type" value="Genomic_DNA"/>
</dbReference>
<gene>
    <name evidence="1" type="ORF">JD82_01011</name>
</gene>
<reference evidence="1 2" key="1">
    <citation type="submission" date="2019-07" db="EMBL/GenBank/DDBJ databases">
        <title>R&amp;d 2014.</title>
        <authorList>
            <person name="Klenk H.-P."/>
        </authorList>
    </citation>
    <scope>NUCLEOTIDE SEQUENCE [LARGE SCALE GENOMIC DNA]</scope>
    <source>
        <strain evidence="1 2">DSM 43194</strain>
    </source>
</reference>
<organism evidence="1 2">
    <name type="scientific">Prauserella rugosa</name>
    <dbReference type="NCBI Taxonomy" id="43354"/>
    <lineage>
        <taxon>Bacteria</taxon>
        <taxon>Bacillati</taxon>
        <taxon>Actinomycetota</taxon>
        <taxon>Actinomycetes</taxon>
        <taxon>Pseudonocardiales</taxon>
        <taxon>Pseudonocardiaceae</taxon>
        <taxon>Prauserella</taxon>
    </lineage>
</organism>
<evidence type="ECO:0000313" key="2">
    <source>
        <dbReference type="Proteomes" id="UP000317303"/>
    </source>
</evidence>
<comment type="caution">
    <text evidence="1">The sequence shown here is derived from an EMBL/GenBank/DDBJ whole genome shotgun (WGS) entry which is preliminary data.</text>
</comment>
<dbReference type="OrthoDB" id="9790578at2"/>